<dbReference type="Gene3D" id="3.30.420.310">
    <property type="entry name" value="2-keto-3-deoxy-galactonokinase, C-terminal domain"/>
    <property type="match status" value="1"/>
</dbReference>
<accession>A0A2K8MRD3</accession>
<dbReference type="EMBL" id="CP024923">
    <property type="protein sequence ID" value="ATY34579.1"/>
    <property type="molecule type" value="Genomic_DNA"/>
</dbReference>
<proteinExistence type="predicted"/>
<dbReference type="AlphaFoldDB" id="A0A2K8MRD3"/>
<sequence length="394" mass="42579">MLPYGVGDEPDCAAGRSLPKPSHRQGDGHRGYRDRHCHDRLYLSGRPAGGGADISSDVPRHRHCLPPRRDRGLLRDDWAIDGGSGERSVNNATFIAVEWGTARVRSRLLTASGEIVDSTVEDVRLAELDRSAQIGRLHRVRARWPEASGIMWLAGMIGSPMGLEPVPQLPCPATPAMIAAHGRHLPIDGLSLAILPGLSCVSRFGDPDFLRGEEVSVAGLIGTGRSENALLLSVPGMHGKWIELSASRVERFHTAMTVELYRVLAERSILAPLMATSAQDGEAFRAGLSRSIEGGALARLLFSARTAVLSRRFSEEEAASYLWGVLIGSDVRDGLPRGEGVEPRCFVTGADDVAPLFRAALDHMGMRVELVDDNRLSAIGFAKIRQAAVQEELA</sequence>
<dbReference type="Gene3D" id="3.30.420.300">
    <property type="entry name" value="2-keto-3-deoxy-galactonokinase, substrate binding domain"/>
    <property type="match status" value="1"/>
</dbReference>
<evidence type="ECO:0000256" key="1">
    <source>
        <dbReference type="SAM" id="MobiDB-lite"/>
    </source>
</evidence>
<gene>
    <name evidence="2" type="ORF">CVN68_11700</name>
</gene>
<dbReference type="InterPro" id="IPR042257">
    <property type="entry name" value="DGOK_C"/>
</dbReference>
<feature type="region of interest" description="Disordered" evidence="1">
    <location>
        <begin position="1"/>
        <end position="33"/>
    </location>
</feature>
<evidence type="ECO:0000313" key="3">
    <source>
        <dbReference type="Proteomes" id="UP000229081"/>
    </source>
</evidence>
<dbReference type="Pfam" id="PF05035">
    <property type="entry name" value="DGOK"/>
    <property type="match status" value="1"/>
</dbReference>
<dbReference type="InterPro" id="IPR007729">
    <property type="entry name" value="DGOK"/>
</dbReference>
<organism evidence="2 3">
    <name type="scientific">Sphingomonas psychrotolerans</name>
    <dbReference type="NCBI Taxonomy" id="1327635"/>
    <lineage>
        <taxon>Bacteria</taxon>
        <taxon>Pseudomonadati</taxon>
        <taxon>Pseudomonadota</taxon>
        <taxon>Alphaproteobacteria</taxon>
        <taxon>Sphingomonadales</taxon>
        <taxon>Sphingomonadaceae</taxon>
        <taxon>Sphingomonas</taxon>
    </lineage>
</organism>
<evidence type="ECO:0008006" key="4">
    <source>
        <dbReference type="Google" id="ProtNLM"/>
    </source>
</evidence>
<dbReference type="GO" id="GO:0008671">
    <property type="term" value="F:2-dehydro-3-deoxygalactonokinase activity"/>
    <property type="evidence" value="ECO:0007669"/>
    <property type="project" value="InterPro"/>
</dbReference>
<protein>
    <recommendedName>
        <fullName evidence="4">2-dehydro-3-deoxygalactonokinase</fullName>
    </recommendedName>
</protein>
<name>A0A2K8MRD3_9SPHN</name>
<feature type="compositionally biased region" description="Basic and acidic residues" evidence="1">
    <location>
        <begin position="24"/>
        <end position="33"/>
    </location>
</feature>
<dbReference type="KEGG" id="sphc:CVN68_11700"/>
<dbReference type="InterPro" id="IPR042258">
    <property type="entry name" value="DGOK_N"/>
</dbReference>
<evidence type="ECO:0000313" key="2">
    <source>
        <dbReference type="EMBL" id="ATY34579.1"/>
    </source>
</evidence>
<dbReference type="GO" id="GO:0034194">
    <property type="term" value="P:D-galactonate catabolic process"/>
    <property type="evidence" value="ECO:0007669"/>
    <property type="project" value="InterPro"/>
</dbReference>
<dbReference type="Proteomes" id="UP000229081">
    <property type="component" value="Chromosome"/>
</dbReference>
<keyword evidence="3" id="KW-1185">Reference proteome</keyword>
<reference evidence="2 3" key="1">
    <citation type="submission" date="2017-11" db="EMBL/GenBank/DDBJ databases">
        <title>Complete genome sequence of Sphingomonas sp. Strain Cra20, a psychrotolerant potential plant growth promoting rhizobacteria.</title>
        <authorList>
            <person name="Luo Y."/>
        </authorList>
    </citation>
    <scope>NUCLEOTIDE SEQUENCE [LARGE SCALE GENOMIC DNA]</scope>
    <source>
        <strain evidence="2 3">Cra20</strain>
    </source>
</reference>